<keyword evidence="2" id="KW-1185">Reference proteome</keyword>
<reference evidence="1" key="2">
    <citation type="journal article" date="2020" name="Nat. Commun.">
        <title>Large-scale genome sequencing of mycorrhizal fungi provides insights into the early evolution of symbiotic traits.</title>
        <authorList>
            <person name="Miyauchi S."/>
            <person name="Kiss E."/>
            <person name="Kuo A."/>
            <person name="Drula E."/>
            <person name="Kohler A."/>
            <person name="Sanchez-Garcia M."/>
            <person name="Morin E."/>
            <person name="Andreopoulos B."/>
            <person name="Barry K.W."/>
            <person name="Bonito G."/>
            <person name="Buee M."/>
            <person name="Carver A."/>
            <person name="Chen C."/>
            <person name="Cichocki N."/>
            <person name="Clum A."/>
            <person name="Culley D."/>
            <person name="Crous P.W."/>
            <person name="Fauchery L."/>
            <person name="Girlanda M."/>
            <person name="Hayes R.D."/>
            <person name="Keri Z."/>
            <person name="LaButti K."/>
            <person name="Lipzen A."/>
            <person name="Lombard V."/>
            <person name="Magnuson J."/>
            <person name="Maillard F."/>
            <person name="Murat C."/>
            <person name="Nolan M."/>
            <person name="Ohm R.A."/>
            <person name="Pangilinan J."/>
            <person name="Pereira M.F."/>
            <person name="Perotto S."/>
            <person name="Peter M."/>
            <person name="Pfister S."/>
            <person name="Riley R."/>
            <person name="Sitrit Y."/>
            <person name="Stielow J.B."/>
            <person name="Szollosi G."/>
            <person name="Zifcakova L."/>
            <person name="Stursova M."/>
            <person name="Spatafora J.W."/>
            <person name="Tedersoo L."/>
            <person name="Vaario L.M."/>
            <person name="Yamada A."/>
            <person name="Yan M."/>
            <person name="Wang P."/>
            <person name="Xu J."/>
            <person name="Bruns T."/>
            <person name="Baldrian P."/>
            <person name="Vilgalys R."/>
            <person name="Dunand C."/>
            <person name="Henrissat B."/>
            <person name="Grigoriev I.V."/>
            <person name="Hibbett D."/>
            <person name="Nagy L.G."/>
            <person name="Martin F.M."/>
        </authorList>
    </citation>
    <scope>NUCLEOTIDE SEQUENCE</scope>
    <source>
        <strain evidence="1">P2</strain>
    </source>
</reference>
<evidence type="ECO:0000313" key="2">
    <source>
        <dbReference type="Proteomes" id="UP000886501"/>
    </source>
</evidence>
<sequence>MSTAHRPTWDPAQAKDTRAGSRQFSVRDMAAHTKLKFRQPGQTSTNDVKKRDLRVELLAAEAEARNKKRKAEGKPPLEEDVRKAASIEAPKDETPASEDDEVNKRRKLLQETLEMDKDDDDDDDDDEEEKNDDGDESDEDSEEEDDTAELLRELEKIKRERAEEKARQETEQNAQQTADREAQIATANPLLNLAAALGQNPTGIDTTAPGTFSVKRRWDDDLIFKNQAMNSRKNEGGQFVNDLLRTEFHKKFMTKFIKVFLTILVQRWPILIALPQ</sequence>
<comment type="caution">
    <text evidence="1">The sequence shown here is derived from an EMBL/GenBank/DDBJ whole genome shotgun (WGS) entry which is preliminary data.</text>
</comment>
<organism evidence="1 2">
    <name type="scientific">Thelephora ganbajun</name>
    <name type="common">Ganba fungus</name>
    <dbReference type="NCBI Taxonomy" id="370292"/>
    <lineage>
        <taxon>Eukaryota</taxon>
        <taxon>Fungi</taxon>
        <taxon>Dikarya</taxon>
        <taxon>Basidiomycota</taxon>
        <taxon>Agaricomycotina</taxon>
        <taxon>Agaricomycetes</taxon>
        <taxon>Thelephorales</taxon>
        <taxon>Thelephoraceae</taxon>
        <taxon>Thelephora</taxon>
    </lineage>
</organism>
<dbReference type="Proteomes" id="UP000886501">
    <property type="component" value="Unassembled WGS sequence"/>
</dbReference>
<evidence type="ECO:0000313" key="1">
    <source>
        <dbReference type="EMBL" id="KAF9651642.1"/>
    </source>
</evidence>
<protein>
    <submittedName>
        <fullName evidence="1">Cwf15/Cwc15 cell cycle control protein</fullName>
    </submittedName>
</protein>
<gene>
    <name evidence="1" type="ORF">BDM02DRAFT_3162926</name>
</gene>
<name>A0ACB6ZPX4_THEGA</name>
<accession>A0ACB6ZPX4</accession>
<proteinExistence type="predicted"/>
<dbReference type="EMBL" id="MU117974">
    <property type="protein sequence ID" value="KAF9651642.1"/>
    <property type="molecule type" value="Genomic_DNA"/>
</dbReference>
<reference evidence="1" key="1">
    <citation type="submission" date="2019-10" db="EMBL/GenBank/DDBJ databases">
        <authorList>
            <consortium name="DOE Joint Genome Institute"/>
            <person name="Kuo A."/>
            <person name="Miyauchi S."/>
            <person name="Kiss E."/>
            <person name="Drula E."/>
            <person name="Kohler A."/>
            <person name="Sanchez-Garcia M."/>
            <person name="Andreopoulos B."/>
            <person name="Barry K.W."/>
            <person name="Bonito G."/>
            <person name="Buee M."/>
            <person name="Carver A."/>
            <person name="Chen C."/>
            <person name="Cichocki N."/>
            <person name="Clum A."/>
            <person name="Culley D."/>
            <person name="Crous P.W."/>
            <person name="Fauchery L."/>
            <person name="Girlanda M."/>
            <person name="Hayes R."/>
            <person name="Keri Z."/>
            <person name="Labutti K."/>
            <person name="Lipzen A."/>
            <person name="Lombard V."/>
            <person name="Magnuson J."/>
            <person name="Maillard F."/>
            <person name="Morin E."/>
            <person name="Murat C."/>
            <person name="Nolan M."/>
            <person name="Ohm R."/>
            <person name="Pangilinan J."/>
            <person name="Pereira M."/>
            <person name="Perotto S."/>
            <person name="Peter M."/>
            <person name="Riley R."/>
            <person name="Sitrit Y."/>
            <person name="Stielow B."/>
            <person name="Szollosi G."/>
            <person name="Zifcakova L."/>
            <person name="Stursova M."/>
            <person name="Spatafora J.W."/>
            <person name="Tedersoo L."/>
            <person name="Vaario L.-M."/>
            <person name="Yamada A."/>
            <person name="Yan M."/>
            <person name="Wang P."/>
            <person name="Xu J."/>
            <person name="Bruns T."/>
            <person name="Baldrian P."/>
            <person name="Vilgalys R."/>
            <person name="Henrissat B."/>
            <person name="Grigoriev I.V."/>
            <person name="Hibbett D."/>
            <person name="Nagy L.G."/>
            <person name="Martin F.M."/>
        </authorList>
    </citation>
    <scope>NUCLEOTIDE SEQUENCE</scope>
    <source>
        <strain evidence="1">P2</strain>
    </source>
</reference>